<dbReference type="Pfam" id="PF05117">
    <property type="entry name" value="DUF695"/>
    <property type="match status" value="1"/>
</dbReference>
<dbReference type="Gene3D" id="3.30.70.970">
    <property type="entry name" value="RraB-like"/>
    <property type="match status" value="1"/>
</dbReference>
<proteinExistence type="predicted"/>
<dbReference type="InterPro" id="IPR036701">
    <property type="entry name" value="RraB-like_sf"/>
</dbReference>
<sequence>MGKQWDYFHRITEQREHMSVLVDASYSGTAPLPGFTRLLSVVVNLYAIATDKEERDIAQAKLGILERRLEALFSEHIQALYIGRINTETRLEFYYYAEPGGEPHRKLAETVMADYPKYRWVASERDDAEWTFYTYLRPNDIEKLYAKNNILLQSLSQKGDRLDIARDVFHWLRFGSSENLRSAADSAKRLGYSVVNSDMDADKPTYQHTLIISKNQSLGVEVMNESVKELYDLTNTFSGKYEGWGTDIRQKLWRKLKSGINGKRIAYAGLLLLAVALIAVPLIMAKYI</sequence>
<dbReference type="RefSeq" id="WP_139605579.1">
    <property type="nucleotide sequence ID" value="NZ_VDCQ01000051.1"/>
</dbReference>
<dbReference type="AlphaFoldDB" id="A0A5C4T253"/>
<protein>
    <submittedName>
        <fullName evidence="4">DUF695 domain-containing protein</fullName>
    </submittedName>
</protein>
<evidence type="ECO:0000256" key="1">
    <source>
        <dbReference type="SAM" id="Phobius"/>
    </source>
</evidence>
<keyword evidence="1" id="KW-0472">Membrane</keyword>
<evidence type="ECO:0000313" key="5">
    <source>
        <dbReference type="Proteomes" id="UP000307943"/>
    </source>
</evidence>
<dbReference type="InterPro" id="IPR016097">
    <property type="entry name" value="DUF695"/>
</dbReference>
<comment type="caution">
    <text evidence="4">The sequence shown here is derived from an EMBL/GenBank/DDBJ whole genome shotgun (WGS) entry which is preliminary data.</text>
</comment>
<evidence type="ECO:0000313" key="4">
    <source>
        <dbReference type="EMBL" id="TNJ62895.1"/>
    </source>
</evidence>
<dbReference type="Pfam" id="PF06877">
    <property type="entry name" value="RraB"/>
    <property type="match status" value="1"/>
</dbReference>
<keyword evidence="1" id="KW-0812">Transmembrane</keyword>
<accession>A0A5C4T253</accession>
<keyword evidence="5" id="KW-1185">Reference proteome</keyword>
<evidence type="ECO:0000259" key="2">
    <source>
        <dbReference type="Pfam" id="PF05117"/>
    </source>
</evidence>
<name>A0A5C4T253_9BACL</name>
<dbReference type="InterPro" id="IPR009671">
    <property type="entry name" value="RraB_dom"/>
</dbReference>
<dbReference type="Proteomes" id="UP000307943">
    <property type="component" value="Unassembled WGS sequence"/>
</dbReference>
<keyword evidence="1" id="KW-1133">Transmembrane helix</keyword>
<dbReference type="EMBL" id="VDCQ01000051">
    <property type="protein sequence ID" value="TNJ62895.1"/>
    <property type="molecule type" value="Genomic_DNA"/>
</dbReference>
<dbReference type="OrthoDB" id="7839302at2"/>
<reference evidence="4 5" key="1">
    <citation type="submission" date="2019-05" db="EMBL/GenBank/DDBJ databases">
        <title>We sequenced the genome of Paenibacillus hemerocallicola KCTC 33185 for further insight into its adaptation and study the phylogeny of Paenibacillus.</title>
        <authorList>
            <person name="Narsing Rao M.P."/>
        </authorList>
    </citation>
    <scope>NUCLEOTIDE SEQUENCE [LARGE SCALE GENOMIC DNA]</scope>
    <source>
        <strain evidence="4 5">KCTC 33185</strain>
    </source>
</reference>
<evidence type="ECO:0000259" key="3">
    <source>
        <dbReference type="Pfam" id="PF06877"/>
    </source>
</evidence>
<feature type="domain" description="Regulator of ribonuclease activity B" evidence="3">
    <location>
        <begin position="148"/>
        <end position="246"/>
    </location>
</feature>
<gene>
    <name evidence="4" type="ORF">FE784_28115</name>
</gene>
<dbReference type="SUPFAM" id="SSF89946">
    <property type="entry name" value="Hypothetical protein VC0424"/>
    <property type="match status" value="1"/>
</dbReference>
<feature type="transmembrane region" description="Helical" evidence="1">
    <location>
        <begin position="265"/>
        <end position="285"/>
    </location>
</feature>
<organism evidence="4 5">
    <name type="scientific">Paenibacillus hemerocallicola</name>
    <dbReference type="NCBI Taxonomy" id="1172614"/>
    <lineage>
        <taxon>Bacteria</taxon>
        <taxon>Bacillati</taxon>
        <taxon>Bacillota</taxon>
        <taxon>Bacilli</taxon>
        <taxon>Bacillales</taxon>
        <taxon>Paenibacillaceae</taxon>
        <taxon>Paenibacillus</taxon>
    </lineage>
</organism>
<feature type="domain" description="DUF695" evidence="2">
    <location>
        <begin position="60"/>
        <end position="134"/>
    </location>
</feature>